<evidence type="ECO:0000313" key="3">
    <source>
        <dbReference type="Proteomes" id="UP001172457"/>
    </source>
</evidence>
<feature type="compositionally biased region" description="Gly residues" evidence="1">
    <location>
        <begin position="16"/>
        <end position="26"/>
    </location>
</feature>
<feature type="region of interest" description="Disordered" evidence="1">
    <location>
        <begin position="13"/>
        <end position="51"/>
    </location>
</feature>
<dbReference type="Proteomes" id="UP001172457">
    <property type="component" value="Chromosome 7"/>
</dbReference>
<dbReference type="InterPro" id="IPR036770">
    <property type="entry name" value="Ankyrin_rpt-contain_sf"/>
</dbReference>
<evidence type="ECO:0000256" key="1">
    <source>
        <dbReference type="SAM" id="MobiDB-lite"/>
    </source>
</evidence>
<proteinExistence type="predicted"/>
<dbReference type="SUPFAM" id="SSF48403">
    <property type="entry name" value="Ankyrin repeat"/>
    <property type="match status" value="1"/>
</dbReference>
<accession>A0AA38W756</accession>
<reference evidence="2" key="1">
    <citation type="submission" date="2023-03" db="EMBL/GenBank/DDBJ databases">
        <title>Chromosome-scale reference genome and RAD-based genetic map of yellow starthistle (Centaurea solstitialis) reveal putative structural variation and QTLs associated with invader traits.</title>
        <authorList>
            <person name="Reatini B."/>
            <person name="Cang F.A."/>
            <person name="Jiang Q."/>
            <person name="Mckibben M.T.W."/>
            <person name="Barker M.S."/>
            <person name="Rieseberg L.H."/>
            <person name="Dlugosch K.M."/>
        </authorList>
    </citation>
    <scope>NUCLEOTIDE SEQUENCE</scope>
    <source>
        <strain evidence="2">CAN-66</strain>
        <tissue evidence="2">Leaf</tissue>
    </source>
</reference>
<protein>
    <submittedName>
        <fullName evidence="2">Uncharacterized protein</fullName>
    </submittedName>
</protein>
<gene>
    <name evidence="2" type="ORF">OSB04_026345</name>
</gene>
<organism evidence="2 3">
    <name type="scientific">Centaurea solstitialis</name>
    <name type="common">yellow star-thistle</name>
    <dbReference type="NCBI Taxonomy" id="347529"/>
    <lineage>
        <taxon>Eukaryota</taxon>
        <taxon>Viridiplantae</taxon>
        <taxon>Streptophyta</taxon>
        <taxon>Embryophyta</taxon>
        <taxon>Tracheophyta</taxon>
        <taxon>Spermatophyta</taxon>
        <taxon>Magnoliopsida</taxon>
        <taxon>eudicotyledons</taxon>
        <taxon>Gunneridae</taxon>
        <taxon>Pentapetalae</taxon>
        <taxon>asterids</taxon>
        <taxon>campanulids</taxon>
        <taxon>Asterales</taxon>
        <taxon>Asteraceae</taxon>
        <taxon>Carduoideae</taxon>
        <taxon>Cardueae</taxon>
        <taxon>Centaureinae</taxon>
        <taxon>Centaurea</taxon>
    </lineage>
</organism>
<name>A0AA38W756_9ASTR</name>
<sequence length="110" mass="11550">MVWMVVVAGSVANAGDEGGADGGGADRGASGTEEETVEREDGFRRTNSVNDRRRVRQHRSLKYLIGTLKVDVNKASDSDGATALHCAAAGGSHLGIETVKLLVEARLTRA</sequence>
<dbReference type="Pfam" id="PF13637">
    <property type="entry name" value="Ank_4"/>
    <property type="match status" value="1"/>
</dbReference>
<dbReference type="EMBL" id="JARYMX010000007">
    <property type="protein sequence ID" value="KAJ9539839.1"/>
    <property type="molecule type" value="Genomic_DNA"/>
</dbReference>
<keyword evidence="3" id="KW-1185">Reference proteome</keyword>
<dbReference type="InterPro" id="IPR002110">
    <property type="entry name" value="Ankyrin_rpt"/>
</dbReference>
<comment type="caution">
    <text evidence="2">The sequence shown here is derived from an EMBL/GenBank/DDBJ whole genome shotgun (WGS) entry which is preliminary data.</text>
</comment>
<evidence type="ECO:0000313" key="2">
    <source>
        <dbReference type="EMBL" id="KAJ9539839.1"/>
    </source>
</evidence>
<dbReference type="AlphaFoldDB" id="A0AA38W756"/>
<dbReference type="Gene3D" id="1.25.40.20">
    <property type="entry name" value="Ankyrin repeat-containing domain"/>
    <property type="match status" value="1"/>
</dbReference>